<evidence type="ECO:0000313" key="2">
    <source>
        <dbReference type="Proteomes" id="UP000006873"/>
    </source>
</evidence>
<sequence>MGAVCRFFIACGVREPGEEEYAHIQSADYGEGGDQRQGL</sequence>
<dbReference type="Proteomes" id="UP000006873">
    <property type="component" value="Chromosome"/>
</dbReference>
<dbReference type="HOGENOM" id="CLU_3309913_0_0_9"/>
<proteinExistence type="predicted"/>
<evidence type="ECO:0000313" key="1">
    <source>
        <dbReference type="EMBL" id="ADO36459.1"/>
    </source>
</evidence>
<protein>
    <submittedName>
        <fullName evidence="1">Uncharacterized protein</fullName>
    </submittedName>
</protein>
<accession>E3GLE5</accession>
<name>E3GLE5_9FIRM</name>
<organism evidence="1 2">
    <name type="scientific">Eubacterium callanderi</name>
    <dbReference type="NCBI Taxonomy" id="53442"/>
    <lineage>
        <taxon>Bacteria</taxon>
        <taxon>Bacillati</taxon>
        <taxon>Bacillota</taxon>
        <taxon>Clostridia</taxon>
        <taxon>Eubacteriales</taxon>
        <taxon>Eubacteriaceae</taxon>
        <taxon>Eubacterium</taxon>
    </lineage>
</organism>
<dbReference type="KEGG" id="elm:ELI_1473"/>
<reference evidence="1 2" key="2">
    <citation type="journal article" date="2011" name="J. Bacteriol.">
        <title>Complete genome sequence of a carbon monoxide-utilizing acetogen, Eubacterium limosum KIST612.</title>
        <authorList>
            <person name="Roh H."/>
            <person name="Ko H.J."/>
            <person name="Kim D."/>
            <person name="Choi D.G."/>
            <person name="Park S."/>
            <person name="Kim S."/>
            <person name="Chang I.S."/>
            <person name="Choi I.G."/>
        </authorList>
    </citation>
    <scope>NUCLEOTIDE SEQUENCE [LARGE SCALE GENOMIC DNA]</scope>
    <source>
        <strain evidence="1 2">KIST612</strain>
    </source>
</reference>
<dbReference type="AlphaFoldDB" id="E3GLE5"/>
<reference key="1">
    <citation type="submission" date="2010-09" db="EMBL/GenBank/DDBJ databases">
        <authorList>
            <person name="Roh H."/>
            <person name="Ko H.-J."/>
            <person name="Kim D."/>
            <person name="Choi D.G."/>
            <person name="Park S."/>
            <person name="Kim S."/>
            <person name="Kim K.H."/>
            <person name="Chang I.S."/>
            <person name="Choi I.-G."/>
        </authorList>
    </citation>
    <scope>NUCLEOTIDE SEQUENCE</scope>
    <source>
        <strain>KIST612</strain>
    </source>
</reference>
<keyword evidence="2" id="KW-1185">Reference proteome</keyword>
<gene>
    <name evidence="1" type="ordered locus">ELI_1473</name>
</gene>
<dbReference type="EMBL" id="CP002273">
    <property type="protein sequence ID" value="ADO36459.1"/>
    <property type="molecule type" value="Genomic_DNA"/>
</dbReference>